<organism evidence="2 3">
    <name type="scientific">Longimycelium tulufanense</name>
    <dbReference type="NCBI Taxonomy" id="907463"/>
    <lineage>
        <taxon>Bacteria</taxon>
        <taxon>Bacillati</taxon>
        <taxon>Actinomycetota</taxon>
        <taxon>Actinomycetes</taxon>
        <taxon>Pseudonocardiales</taxon>
        <taxon>Pseudonocardiaceae</taxon>
        <taxon>Longimycelium</taxon>
    </lineage>
</organism>
<accession>A0A8J3CGH0</accession>
<dbReference type="RefSeq" id="WP_189059556.1">
    <property type="nucleotide sequence ID" value="NZ_BMMK01000018.1"/>
</dbReference>
<comment type="caution">
    <text evidence="2">The sequence shown here is derived from an EMBL/GenBank/DDBJ whole genome shotgun (WGS) entry which is preliminary data.</text>
</comment>
<reference evidence="2" key="1">
    <citation type="journal article" date="2014" name="Int. J. Syst. Evol. Microbiol.">
        <title>Complete genome sequence of Corynebacterium casei LMG S-19264T (=DSM 44701T), isolated from a smear-ripened cheese.</title>
        <authorList>
            <consortium name="US DOE Joint Genome Institute (JGI-PGF)"/>
            <person name="Walter F."/>
            <person name="Albersmeier A."/>
            <person name="Kalinowski J."/>
            <person name="Ruckert C."/>
        </authorList>
    </citation>
    <scope>NUCLEOTIDE SEQUENCE</scope>
    <source>
        <strain evidence="2">CGMCC 4.5737</strain>
    </source>
</reference>
<protein>
    <submittedName>
        <fullName evidence="2">Uncharacterized protein</fullName>
    </submittedName>
</protein>
<name>A0A8J3CGH0_9PSEU</name>
<dbReference type="EMBL" id="BMMK01000018">
    <property type="protein sequence ID" value="GGM63965.1"/>
    <property type="molecule type" value="Genomic_DNA"/>
</dbReference>
<keyword evidence="3" id="KW-1185">Reference proteome</keyword>
<dbReference type="AlphaFoldDB" id="A0A8J3CGH0"/>
<evidence type="ECO:0000256" key="1">
    <source>
        <dbReference type="SAM" id="MobiDB-lite"/>
    </source>
</evidence>
<sequence length="138" mass="14524">MTHEHAADFIAGADQRPPGPDGQQINYDLIGELIGAAFDGCTSCQDVAITLVVEDAATCARLVELACVAVAGTLGGLPANLTSNRAPGLASPHFRRLARVGFDGHNHRLYVECAQMIPSRRRDAANTAVDLLVGIMTT</sequence>
<dbReference type="Proteomes" id="UP000637578">
    <property type="component" value="Unassembled WGS sequence"/>
</dbReference>
<gene>
    <name evidence="2" type="ORF">GCM10012275_38160</name>
</gene>
<proteinExistence type="predicted"/>
<feature type="region of interest" description="Disordered" evidence="1">
    <location>
        <begin position="1"/>
        <end position="22"/>
    </location>
</feature>
<evidence type="ECO:0000313" key="2">
    <source>
        <dbReference type="EMBL" id="GGM63965.1"/>
    </source>
</evidence>
<reference evidence="2" key="2">
    <citation type="submission" date="2020-09" db="EMBL/GenBank/DDBJ databases">
        <authorList>
            <person name="Sun Q."/>
            <person name="Zhou Y."/>
        </authorList>
    </citation>
    <scope>NUCLEOTIDE SEQUENCE</scope>
    <source>
        <strain evidence="2">CGMCC 4.5737</strain>
    </source>
</reference>
<evidence type="ECO:0000313" key="3">
    <source>
        <dbReference type="Proteomes" id="UP000637578"/>
    </source>
</evidence>